<dbReference type="InterPro" id="IPR050324">
    <property type="entry name" value="CDP-alcohol_PTase-I"/>
</dbReference>
<keyword evidence="13" id="KW-1208">Phospholipid metabolism</keyword>
<dbReference type="PANTHER" id="PTHR14269">
    <property type="entry name" value="CDP-DIACYLGLYCEROL--GLYCEROL-3-PHOSPHATE 3-PHOSPHATIDYLTRANSFERASE-RELATED"/>
    <property type="match status" value="1"/>
</dbReference>
<dbReference type="InterPro" id="IPR043130">
    <property type="entry name" value="CDP-OH_PTrfase_TM_dom"/>
</dbReference>
<dbReference type="GO" id="GO:0008444">
    <property type="term" value="F:CDP-diacylglycerol-glycerol-3-phosphate 3-phosphatidyltransferase activity"/>
    <property type="evidence" value="ECO:0007669"/>
    <property type="project" value="UniProtKB-EC"/>
</dbReference>
<evidence type="ECO:0000256" key="3">
    <source>
        <dbReference type="ARBA" id="ARBA00010441"/>
    </source>
</evidence>
<dbReference type="Proteomes" id="UP000286862">
    <property type="component" value="Unassembled WGS sequence"/>
</dbReference>
<dbReference type="Proteomes" id="UP000287615">
    <property type="component" value="Unassembled WGS sequence"/>
</dbReference>
<dbReference type="InterPro" id="IPR000462">
    <property type="entry name" value="CDP-OH_P_trans"/>
</dbReference>
<dbReference type="InterPro" id="IPR048254">
    <property type="entry name" value="CDP_ALCOHOL_P_TRANSF_CS"/>
</dbReference>
<keyword evidence="9 16" id="KW-1133">Transmembrane helix</keyword>
<dbReference type="EC" id="2.7.8.5" evidence="4"/>
<keyword evidence="10" id="KW-0443">Lipid metabolism</keyword>
<dbReference type="InterPro" id="IPR004570">
    <property type="entry name" value="Phosphatidylglycerol_P_synth"/>
</dbReference>
<evidence type="ECO:0000256" key="12">
    <source>
        <dbReference type="ARBA" id="ARBA00023209"/>
    </source>
</evidence>
<feature type="transmembrane region" description="Helical" evidence="16">
    <location>
        <begin position="120"/>
        <end position="141"/>
    </location>
</feature>
<evidence type="ECO:0000256" key="13">
    <source>
        <dbReference type="ARBA" id="ARBA00023264"/>
    </source>
</evidence>
<comment type="similarity">
    <text evidence="3 15">Belongs to the CDP-alcohol phosphatidyltransferase class-I family.</text>
</comment>
<keyword evidence="11 16" id="KW-0472">Membrane</keyword>
<keyword evidence="12" id="KW-0594">Phospholipid biosynthesis</keyword>
<comment type="catalytic activity">
    <reaction evidence="14">
        <text>a CDP-1,2-diacyl-sn-glycerol + sn-glycerol 3-phosphate = a 1,2-diacyl-sn-glycero-3-phospho-(1'-sn-glycero-3'-phosphate) + CMP + H(+)</text>
        <dbReference type="Rhea" id="RHEA:12593"/>
        <dbReference type="ChEBI" id="CHEBI:15378"/>
        <dbReference type="ChEBI" id="CHEBI:57597"/>
        <dbReference type="ChEBI" id="CHEBI:58332"/>
        <dbReference type="ChEBI" id="CHEBI:60110"/>
        <dbReference type="ChEBI" id="CHEBI:60377"/>
        <dbReference type="EC" id="2.7.8.5"/>
    </reaction>
</comment>
<keyword evidence="6" id="KW-0444">Lipid biosynthesis</keyword>
<evidence type="ECO:0000256" key="10">
    <source>
        <dbReference type="ARBA" id="ARBA00023098"/>
    </source>
</evidence>
<feature type="transmembrane region" description="Helical" evidence="16">
    <location>
        <begin position="147"/>
        <end position="169"/>
    </location>
</feature>
<evidence type="ECO:0000256" key="9">
    <source>
        <dbReference type="ARBA" id="ARBA00022989"/>
    </source>
</evidence>
<evidence type="ECO:0000256" key="14">
    <source>
        <dbReference type="ARBA" id="ARBA00048586"/>
    </source>
</evidence>
<dbReference type="PROSITE" id="PS00379">
    <property type="entry name" value="CDP_ALCOHOL_P_TRANSF"/>
    <property type="match status" value="1"/>
</dbReference>
<dbReference type="GO" id="GO:0016020">
    <property type="term" value="C:membrane"/>
    <property type="evidence" value="ECO:0007669"/>
    <property type="project" value="UniProtKB-SubCell"/>
</dbReference>
<keyword evidence="8 16" id="KW-0812">Transmembrane</keyword>
<dbReference type="PANTHER" id="PTHR14269:SF11">
    <property type="entry name" value="CDP-DIACYLGLYCEROL--GLYCEROL-3-PHOSPHATE 3-PHOSPHATIDYLTRANSFERASE"/>
    <property type="match status" value="1"/>
</dbReference>
<organism evidence="17 19">
    <name type="scientific">Candidatus Electrothrix marina</name>
    <dbReference type="NCBI Taxonomy" id="1859130"/>
    <lineage>
        <taxon>Bacteria</taxon>
        <taxon>Pseudomonadati</taxon>
        <taxon>Thermodesulfobacteriota</taxon>
        <taxon>Desulfobulbia</taxon>
        <taxon>Desulfobulbales</taxon>
        <taxon>Desulfobulbaceae</taxon>
        <taxon>Candidatus Electrothrix</taxon>
    </lineage>
</organism>
<proteinExistence type="inferred from homology"/>
<evidence type="ECO:0000256" key="5">
    <source>
        <dbReference type="ARBA" id="ARBA00014944"/>
    </source>
</evidence>
<evidence type="ECO:0000256" key="11">
    <source>
        <dbReference type="ARBA" id="ARBA00023136"/>
    </source>
</evidence>
<comment type="caution">
    <text evidence="17">The sequence shown here is derived from an EMBL/GenBank/DDBJ whole genome shotgun (WGS) entry which is preliminary data.</text>
</comment>
<evidence type="ECO:0000256" key="2">
    <source>
        <dbReference type="ARBA" id="ARBA00005042"/>
    </source>
</evidence>
<dbReference type="EMBL" id="MTKR01000065">
    <property type="protein sequence ID" value="RWX50509.1"/>
    <property type="molecule type" value="Genomic_DNA"/>
</dbReference>
<dbReference type="Pfam" id="PF01066">
    <property type="entry name" value="CDP-OH_P_transf"/>
    <property type="match status" value="1"/>
</dbReference>
<comment type="pathway">
    <text evidence="2">Phospholipid metabolism; phosphatidylglycerol biosynthesis; phosphatidylglycerol from CDP-diacylglycerol: step 1/2.</text>
</comment>
<feature type="transmembrane region" description="Helical" evidence="16">
    <location>
        <begin position="7"/>
        <end position="24"/>
    </location>
</feature>
<dbReference type="AlphaFoldDB" id="A0A3S3QUH8"/>
<feature type="transmembrane region" description="Helical" evidence="16">
    <location>
        <begin position="86"/>
        <end position="108"/>
    </location>
</feature>
<evidence type="ECO:0000256" key="6">
    <source>
        <dbReference type="ARBA" id="ARBA00022516"/>
    </source>
</evidence>
<evidence type="ECO:0000256" key="16">
    <source>
        <dbReference type="SAM" id="Phobius"/>
    </source>
</evidence>
<evidence type="ECO:0000256" key="1">
    <source>
        <dbReference type="ARBA" id="ARBA00004141"/>
    </source>
</evidence>
<comment type="subcellular location">
    <subcellularLocation>
        <location evidence="1">Membrane</location>
        <topology evidence="1">Multi-pass membrane protein</topology>
    </subcellularLocation>
</comment>
<name>A0A3S3QUH8_9BACT</name>
<evidence type="ECO:0000313" key="19">
    <source>
        <dbReference type="Proteomes" id="UP000286862"/>
    </source>
</evidence>
<evidence type="ECO:0000256" key="8">
    <source>
        <dbReference type="ARBA" id="ARBA00022692"/>
    </source>
</evidence>
<dbReference type="Gene3D" id="1.20.120.1760">
    <property type="match status" value="1"/>
</dbReference>
<evidence type="ECO:0000256" key="7">
    <source>
        <dbReference type="ARBA" id="ARBA00022679"/>
    </source>
</evidence>
<keyword evidence="7 15" id="KW-0808">Transferase</keyword>
<protein>
    <recommendedName>
        <fullName evidence="5">CDP-diacylglycerol--glycerol-3-phosphate 3-phosphatidyltransferase</fullName>
        <ecNumber evidence="4">2.7.8.5</ecNumber>
    </recommendedName>
</protein>
<dbReference type="EMBL" id="MTKQ01000124">
    <property type="protein sequence ID" value="RWX48091.1"/>
    <property type="molecule type" value="Genomic_DNA"/>
</dbReference>
<evidence type="ECO:0000313" key="18">
    <source>
        <dbReference type="EMBL" id="RWX50509.1"/>
    </source>
</evidence>
<dbReference type="GO" id="GO:0046474">
    <property type="term" value="P:glycerophospholipid biosynthetic process"/>
    <property type="evidence" value="ECO:0007669"/>
    <property type="project" value="TreeGrafter"/>
</dbReference>
<evidence type="ECO:0000313" key="17">
    <source>
        <dbReference type="EMBL" id="RWX48091.1"/>
    </source>
</evidence>
<gene>
    <name evidence="17" type="ORF">VT99_11242</name>
    <name evidence="18" type="ORF">VU00_10653</name>
</gene>
<reference evidence="19 20" key="1">
    <citation type="submission" date="2017-01" db="EMBL/GenBank/DDBJ databases">
        <title>The cable genome- insights into the physiology and evolution of filamentous bacteria capable of sulfide oxidation via long distance electron transfer.</title>
        <authorList>
            <person name="Schreiber L."/>
            <person name="Bjerg J.T."/>
            <person name="Boggild A."/>
            <person name="Van De Vossenberg J."/>
            <person name="Meysman F."/>
            <person name="Nielsen L.P."/>
            <person name="Schramm A."/>
            <person name="Kjeldsen K.U."/>
        </authorList>
    </citation>
    <scope>NUCLEOTIDE SEQUENCE [LARGE SCALE GENOMIC DNA]</scope>
    <source>
        <strain evidence="17">A2</strain>
        <strain evidence="18">A3</strain>
    </source>
</reference>
<sequence length="180" mass="20046">MEKFIQLVPNILSSFRLILSFLFLVVPESAWIWLIIWGGGSDALDGWLARRWHAQSKTGAILDAVADKFFVLSALLTISAHGKFPLLLVPLLLARDLLVAGTAVYAASIREWASFQRMDVRWSGKLATIAQFFLLLTAVLCSDKIDFALWPAILFSVAAAADYGWLFMLELRQQAQKSSS</sequence>
<evidence type="ECO:0000313" key="20">
    <source>
        <dbReference type="Proteomes" id="UP000287615"/>
    </source>
</evidence>
<evidence type="ECO:0000256" key="15">
    <source>
        <dbReference type="RuleBase" id="RU003750"/>
    </source>
</evidence>
<evidence type="ECO:0000256" key="4">
    <source>
        <dbReference type="ARBA" id="ARBA00013170"/>
    </source>
</evidence>
<accession>A0A3S3QUH8</accession>
<dbReference type="PIRSF" id="PIRSF000847">
    <property type="entry name" value="Phos_ph_gly_syn"/>
    <property type="match status" value="1"/>
</dbReference>